<reference evidence="2 3" key="1">
    <citation type="journal article" date="2019" name="Int. J. Syst. Evol. Microbiol.">
        <title>The Global Catalogue of Microorganisms (GCM) 10K type strain sequencing project: providing services to taxonomists for standard genome sequencing and annotation.</title>
        <authorList>
            <consortium name="The Broad Institute Genomics Platform"/>
            <consortium name="The Broad Institute Genome Sequencing Center for Infectious Disease"/>
            <person name="Wu L."/>
            <person name="Ma J."/>
        </authorList>
    </citation>
    <scope>NUCLEOTIDE SEQUENCE [LARGE SCALE GENOMIC DNA]</scope>
    <source>
        <strain evidence="2 3">CGMCC 1.12553</strain>
    </source>
</reference>
<evidence type="ECO:0000313" key="3">
    <source>
        <dbReference type="Proteomes" id="UP001595921"/>
    </source>
</evidence>
<dbReference type="InterPro" id="IPR014509">
    <property type="entry name" value="YjdF-like"/>
</dbReference>
<proteinExistence type="predicted"/>
<keyword evidence="1" id="KW-0472">Membrane</keyword>
<keyword evidence="1" id="KW-0812">Transmembrane</keyword>
<evidence type="ECO:0000256" key="1">
    <source>
        <dbReference type="SAM" id="Phobius"/>
    </source>
</evidence>
<feature type="transmembrane region" description="Helical" evidence="1">
    <location>
        <begin position="12"/>
        <end position="29"/>
    </location>
</feature>
<comment type="caution">
    <text evidence="2">The sequence shown here is derived from an EMBL/GenBank/DDBJ whole genome shotgun (WGS) entry which is preliminary data.</text>
</comment>
<evidence type="ECO:0000313" key="2">
    <source>
        <dbReference type="EMBL" id="MFC4358173.1"/>
    </source>
</evidence>
<feature type="transmembrane region" description="Helical" evidence="1">
    <location>
        <begin position="64"/>
        <end position="83"/>
    </location>
</feature>
<accession>A0ABD5PBX7</accession>
<gene>
    <name evidence="2" type="ORF">ACFO0N_09450</name>
</gene>
<keyword evidence="1" id="KW-1133">Transmembrane helix</keyword>
<feature type="transmembrane region" description="Helical" evidence="1">
    <location>
        <begin position="35"/>
        <end position="52"/>
    </location>
</feature>
<evidence type="ECO:0008006" key="4">
    <source>
        <dbReference type="Google" id="ProtNLM"/>
    </source>
</evidence>
<sequence length="209" mass="22671">MGTRLVPSGRTATRLLQAAIGVVLVEGLLLQNPGVVVNALLSLGVTFLPPVLARDWEVRLDTRLTLYIAVAVFLHSVGMLGFYESVWWYDHLTHTLSATVVAGVGYATAKAFDEHSDAVHFPGSFLALYVLLFTLALGVFWEVLEFGARLLATAVGMDPILFQYGIDDTLLDLVFNTAGAVLVALFGSGALRPLVESLTTRFDRSFGER</sequence>
<dbReference type="EMBL" id="JBHSDS010000006">
    <property type="protein sequence ID" value="MFC4358173.1"/>
    <property type="molecule type" value="Genomic_DNA"/>
</dbReference>
<dbReference type="Pfam" id="PF09997">
    <property type="entry name" value="DUF2238"/>
    <property type="match status" value="1"/>
</dbReference>
<protein>
    <recommendedName>
        <fullName evidence="4">DUF2238 domain-containing protein</fullName>
    </recommendedName>
</protein>
<feature type="transmembrane region" description="Helical" evidence="1">
    <location>
        <begin position="121"/>
        <end position="141"/>
    </location>
</feature>
<feature type="transmembrane region" description="Helical" evidence="1">
    <location>
        <begin position="173"/>
        <end position="195"/>
    </location>
</feature>
<dbReference type="RefSeq" id="WP_267624218.1">
    <property type="nucleotide sequence ID" value="NZ_JAODIW010000008.1"/>
</dbReference>
<keyword evidence="3" id="KW-1185">Reference proteome</keyword>
<dbReference type="AlphaFoldDB" id="A0ABD5PBX7"/>
<dbReference type="Proteomes" id="UP001595921">
    <property type="component" value="Unassembled WGS sequence"/>
</dbReference>
<organism evidence="2 3">
    <name type="scientific">Halobium salinum</name>
    <dbReference type="NCBI Taxonomy" id="1364940"/>
    <lineage>
        <taxon>Archaea</taxon>
        <taxon>Methanobacteriati</taxon>
        <taxon>Methanobacteriota</taxon>
        <taxon>Stenosarchaea group</taxon>
        <taxon>Halobacteria</taxon>
        <taxon>Halobacteriales</taxon>
        <taxon>Haloferacaceae</taxon>
        <taxon>Halobium</taxon>
    </lineage>
</organism>
<name>A0ABD5PBX7_9EURY</name>